<reference evidence="1 2" key="1">
    <citation type="submission" date="2018-08" db="EMBL/GenBank/DDBJ databases">
        <title>Genomic investigation of the strawberry pathogen Phytophthora fragariae indicates pathogenicity is determined by transcriptional variation in three key races.</title>
        <authorList>
            <person name="Adams T.M."/>
            <person name="Armitage A.D."/>
            <person name="Sobczyk M.K."/>
            <person name="Bates H.J."/>
            <person name="Dunwell J.M."/>
            <person name="Nellist C.F."/>
            <person name="Harrison R.J."/>
        </authorList>
    </citation>
    <scope>NUCLEOTIDE SEQUENCE [LARGE SCALE GENOMIC DNA]</scope>
    <source>
        <strain evidence="1 2">NOV-9</strain>
    </source>
</reference>
<organism evidence="1 2">
    <name type="scientific">Phytophthora fragariae</name>
    <dbReference type="NCBI Taxonomy" id="53985"/>
    <lineage>
        <taxon>Eukaryota</taxon>
        <taxon>Sar</taxon>
        <taxon>Stramenopiles</taxon>
        <taxon>Oomycota</taxon>
        <taxon>Peronosporomycetes</taxon>
        <taxon>Peronosporales</taxon>
        <taxon>Peronosporaceae</taxon>
        <taxon>Phytophthora</taxon>
    </lineage>
</organism>
<protein>
    <submittedName>
        <fullName evidence="1">Uncharacterized protein</fullName>
    </submittedName>
</protein>
<accession>A0A6A3DCL5</accession>
<evidence type="ECO:0000313" key="2">
    <source>
        <dbReference type="Proteomes" id="UP000429523"/>
    </source>
</evidence>
<sequence length="148" mass="15484">MPACAHYDAGETIGKLVTNPLRQLSAPTRVSEHPTPGRGTLVTLSDGQVTLLLQLDDPGVETVNLGSDGISTPLRRPPHGHPPSSILRRARCGTKFAGLSSRHLGLGGHTEGRGSGHGLLQLVDTCRAATELLGVGHQERVGTPKVVL</sequence>
<evidence type="ECO:0000313" key="1">
    <source>
        <dbReference type="EMBL" id="KAE8918016.1"/>
    </source>
</evidence>
<dbReference type="Proteomes" id="UP000429523">
    <property type="component" value="Unassembled WGS sequence"/>
</dbReference>
<name>A0A6A3DCL5_9STRA</name>
<dbReference type="EMBL" id="QXGF01006279">
    <property type="protein sequence ID" value="KAE8918016.1"/>
    <property type="molecule type" value="Genomic_DNA"/>
</dbReference>
<gene>
    <name evidence="1" type="ORF">PF009_g31667</name>
</gene>
<proteinExistence type="predicted"/>
<dbReference type="AlphaFoldDB" id="A0A6A3DCL5"/>
<comment type="caution">
    <text evidence="1">The sequence shown here is derived from an EMBL/GenBank/DDBJ whole genome shotgun (WGS) entry which is preliminary data.</text>
</comment>